<dbReference type="RefSeq" id="WP_345367790.1">
    <property type="nucleotide sequence ID" value="NZ_BAABII010000019.1"/>
</dbReference>
<gene>
    <name evidence="2" type="ORF">AB8O55_05485</name>
</gene>
<proteinExistence type="predicted"/>
<name>A0ABV4CCM5_9PSEU</name>
<dbReference type="EMBL" id="JBGEHV010000006">
    <property type="protein sequence ID" value="MEY8038840.1"/>
    <property type="molecule type" value="Genomic_DNA"/>
</dbReference>
<evidence type="ECO:0000259" key="1">
    <source>
        <dbReference type="Pfam" id="PF04149"/>
    </source>
</evidence>
<organism evidence="2 3">
    <name type="scientific">Saccharopolyspora cebuensis</name>
    <dbReference type="NCBI Taxonomy" id="418759"/>
    <lineage>
        <taxon>Bacteria</taxon>
        <taxon>Bacillati</taxon>
        <taxon>Actinomycetota</taxon>
        <taxon>Actinomycetes</taxon>
        <taxon>Pseudonocardiales</taxon>
        <taxon>Pseudonocardiaceae</taxon>
        <taxon>Saccharopolyspora</taxon>
    </lineage>
</organism>
<dbReference type="Proteomes" id="UP001564626">
    <property type="component" value="Unassembled WGS sequence"/>
</dbReference>
<comment type="caution">
    <text evidence="2">The sequence shown here is derived from an EMBL/GenBank/DDBJ whole genome shotgun (WGS) entry which is preliminary data.</text>
</comment>
<dbReference type="InterPro" id="IPR007278">
    <property type="entry name" value="DUF397"/>
</dbReference>
<keyword evidence="3" id="KW-1185">Reference proteome</keyword>
<evidence type="ECO:0000313" key="2">
    <source>
        <dbReference type="EMBL" id="MEY8038840.1"/>
    </source>
</evidence>
<feature type="domain" description="DUF397" evidence="1">
    <location>
        <begin position="7"/>
        <end position="61"/>
    </location>
</feature>
<evidence type="ECO:0000313" key="3">
    <source>
        <dbReference type="Proteomes" id="UP001564626"/>
    </source>
</evidence>
<accession>A0ABV4CCM5</accession>
<dbReference type="Pfam" id="PF04149">
    <property type="entry name" value="DUF397"/>
    <property type="match status" value="1"/>
</dbReference>
<protein>
    <submittedName>
        <fullName evidence="2">DUF397 domain-containing protein</fullName>
    </submittedName>
</protein>
<sequence length="67" mass="7009">MDVVSGAEWRKSSRSGAQQACVEIATNLREVALIRDSKLGDSSPVLGLEPAAFSAFVGAVRAGRFDG</sequence>
<reference evidence="2 3" key="1">
    <citation type="submission" date="2024-08" db="EMBL/GenBank/DDBJ databases">
        <title>Genome mining of Saccharopolyspora cebuensis PGLac3 from Nigerian medicinal plant.</title>
        <authorList>
            <person name="Ezeobiora C.E."/>
            <person name="Igbokwe N.H."/>
            <person name="Amin D.H."/>
            <person name="Mendie U.E."/>
        </authorList>
    </citation>
    <scope>NUCLEOTIDE SEQUENCE [LARGE SCALE GENOMIC DNA]</scope>
    <source>
        <strain evidence="2 3">PGLac3</strain>
    </source>
</reference>